<organism evidence="1 2">
    <name type="scientific">Dorcoceras hygrometricum</name>
    <dbReference type="NCBI Taxonomy" id="472368"/>
    <lineage>
        <taxon>Eukaryota</taxon>
        <taxon>Viridiplantae</taxon>
        <taxon>Streptophyta</taxon>
        <taxon>Embryophyta</taxon>
        <taxon>Tracheophyta</taxon>
        <taxon>Spermatophyta</taxon>
        <taxon>Magnoliopsida</taxon>
        <taxon>eudicotyledons</taxon>
        <taxon>Gunneridae</taxon>
        <taxon>Pentapetalae</taxon>
        <taxon>asterids</taxon>
        <taxon>lamiids</taxon>
        <taxon>Lamiales</taxon>
        <taxon>Gesneriaceae</taxon>
        <taxon>Didymocarpoideae</taxon>
        <taxon>Trichosporeae</taxon>
        <taxon>Loxocarpinae</taxon>
        <taxon>Dorcoceras</taxon>
    </lineage>
</organism>
<sequence length="124" mass="13805">MSPIITSGPEDRALPEYVISSLEDLDTILVSFFREFKDDTTFLVYVTRFPEITEYLIRPRFPPSLYCSRFLSRALLDLSIGGVSSDTLSTPSDECFVVADIQTYSPVPDAPHVPEVLDVVIALG</sequence>
<evidence type="ECO:0000313" key="2">
    <source>
        <dbReference type="Proteomes" id="UP000250235"/>
    </source>
</evidence>
<keyword evidence="2" id="KW-1185">Reference proteome</keyword>
<evidence type="ECO:0000313" key="1">
    <source>
        <dbReference type="EMBL" id="KZV33132.1"/>
    </source>
</evidence>
<dbReference type="Proteomes" id="UP000250235">
    <property type="component" value="Unassembled WGS sequence"/>
</dbReference>
<protein>
    <submittedName>
        <fullName evidence="1">Uncharacterized protein</fullName>
    </submittedName>
</protein>
<dbReference type="EMBL" id="KV006333">
    <property type="protein sequence ID" value="KZV33132.1"/>
    <property type="molecule type" value="Genomic_DNA"/>
</dbReference>
<accession>A0A2Z7BFL2</accession>
<dbReference type="AlphaFoldDB" id="A0A2Z7BFL2"/>
<proteinExistence type="predicted"/>
<gene>
    <name evidence="1" type="ORF">F511_18148</name>
</gene>
<name>A0A2Z7BFL2_9LAMI</name>
<reference evidence="1 2" key="1">
    <citation type="journal article" date="2015" name="Proc. Natl. Acad. Sci. U.S.A.">
        <title>The resurrection genome of Boea hygrometrica: A blueprint for survival of dehydration.</title>
        <authorList>
            <person name="Xiao L."/>
            <person name="Yang G."/>
            <person name="Zhang L."/>
            <person name="Yang X."/>
            <person name="Zhao S."/>
            <person name="Ji Z."/>
            <person name="Zhou Q."/>
            <person name="Hu M."/>
            <person name="Wang Y."/>
            <person name="Chen M."/>
            <person name="Xu Y."/>
            <person name="Jin H."/>
            <person name="Xiao X."/>
            <person name="Hu G."/>
            <person name="Bao F."/>
            <person name="Hu Y."/>
            <person name="Wan P."/>
            <person name="Li L."/>
            <person name="Deng X."/>
            <person name="Kuang T."/>
            <person name="Xiang C."/>
            <person name="Zhu J.K."/>
            <person name="Oliver M.J."/>
            <person name="He Y."/>
        </authorList>
    </citation>
    <scope>NUCLEOTIDE SEQUENCE [LARGE SCALE GENOMIC DNA]</scope>
    <source>
        <strain evidence="2">cv. XS01</strain>
    </source>
</reference>